<keyword evidence="1" id="KW-0472">Membrane</keyword>
<evidence type="ECO:0000259" key="2">
    <source>
        <dbReference type="Pfam" id="PF07811"/>
    </source>
</evidence>
<evidence type="ECO:0000313" key="4">
    <source>
        <dbReference type="Proteomes" id="UP000823521"/>
    </source>
</evidence>
<accession>A0ABS3VUQ9</accession>
<feature type="transmembrane region" description="Helical" evidence="1">
    <location>
        <begin position="20"/>
        <end position="40"/>
    </location>
</feature>
<proteinExistence type="predicted"/>
<reference evidence="3 4" key="1">
    <citation type="submission" date="2019-12" db="EMBL/GenBank/DDBJ databases">
        <title>Whole genome sequencing of endophytic Actinobacterium Micromonospora sp. MPMI6T.</title>
        <authorList>
            <person name="Evv R."/>
            <person name="Podile A.R."/>
        </authorList>
    </citation>
    <scope>NUCLEOTIDE SEQUENCE [LARGE SCALE GENOMIC DNA]</scope>
    <source>
        <strain evidence="3 4">MPMI6</strain>
    </source>
</reference>
<keyword evidence="1" id="KW-0812">Transmembrane</keyword>
<dbReference type="Proteomes" id="UP000823521">
    <property type="component" value="Unassembled WGS sequence"/>
</dbReference>
<dbReference type="InterPro" id="IPR012495">
    <property type="entry name" value="TadE-like_dom"/>
</dbReference>
<sequence>MPPSADDRERGASPVELAILFPTIMLLLFGSIQVATVFLARSVALNAAQIGVNSTRVLGGASEEDGEAQARQFVDRAGDWLAPTTVDVEKGDVEVNATVSGRALSLIPGLTITVTQTARGPRERFTEDAG</sequence>
<evidence type="ECO:0000256" key="1">
    <source>
        <dbReference type="SAM" id="Phobius"/>
    </source>
</evidence>
<name>A0ABS3VUQ9_MICEH</name>
<dbReference type="Pfam" id="PF07811">
    <property type="entry name" value="TadE"/>
    <property type="match status" value="1"/>
</dbReference>
<feature type="domain" description="TadE-like" evidence="2">
    <location>
        <begin position="11"/>
        <end position="51"/>
    </location>
</feature>
<keyword evidence="1" id="KW-1133">Transmembrane helix</keyword>
<keyword evidence="4" id="KW-1185">Reference proteome</keyword>
<organism evidence="3 4">
    <name type="scientific">Micromonospora echinofusca</name>
    <dbReference type="NCBI Taxonomy" id="47858"/>
    <lineage>
        <taxon>Bacteria</taxon>
        <taxon>Bacillati</taxon>
        <taxon>Actinomycetota</taxon>
        <taxon>Actinomycetes</taxon>
        <taxon>Micromonosporales</taxon>
        <taxon>Micromonosporaceae</taxon>
        <taxon>Micromonospora</taxon>
    </lineage>
</organism>
<protein>
    <submittedName>
        <fullName evidence="3">Pilus assembly protein</fullName>
    </submittedName>
</protein>
<gene>
    <name evidence="3" type="ORF">GSF22_19780</name>
</gene>
<comment type="caution">
    <text evidence="3">The sequence shown here is derived from an EMBL/GenBank/DDBJ whole genome shotgun (WGS) entry which is preliminary data.</text>
</comment>
<dbReference type="EMBL" id="WVUH01000180">
    <property type="protein sequence ID" value="MBO4208230.1"/>
    <property type="molecule type" value="Genomic_DNA"/>
</dbReference>
<evidence type="ECO:0000313" key="3">
    <source>
        <dbReference type="EMBL" id="MBO4208230.1"/>
    </source>
</evidence>